<proteinExistence type="predicted"/>
<protein>
    <submittedName>
        <fullName evidence="1">Uncharacterized protein</fullName>
    </submittedName>
</protein>
<dbReference type="HOGENOM" id="CLU_3042678_0_0_9"/>
<reference evidence="1 2" key="1">
    <citation type="journal article" date="2009" name="Stand. Genomic Sci.">
        <title>Complete genome sequence of Desulfotomaculum acetoxidans type strain (5575).</title>
        <authorList>
            <person name="Spring S."/>
            <person name="Lapidus A."/>
            <person name="Schroder M."/>
            <person name="Gleim D."/>
            <person name="Sims D."/>
            <person name="Meincke L."/>
            <person name="Glavina Del Rio T."/>
            <person name="Tice H."/>
            <person name="Copeland A."/>
            <person name="Cheng J.F."/>
            <person name="Lucas S."/>
            <person name="Chen F."/>
            <person name="Nolan M."/>
            <person name="Bruce D."/>
            <person name="Goodwin L."/>
            <person name="Pitluck S."/>
            <person name="Ivanova N."/>
            <person name="Mavromatis K."/>
            <person name="Mikhailova N."/>
            <person name="Pati A."/>
            <person name="Chen A."/>
            <person name="Palaniappan K."/>
            <person name="Land M."/>
            <person name="Hauser L."/>
            <person name="Chang Y.J."/>
            <person name="Jeffries C.D."/>
            <person name="Chain P."/>
            <person name="Saunders E."/>
            <person name="Brettin T."/>
            <person name="Detter J.C."/>
            <person name="Goker M."/>
            <person name="Bristow J."/>
            <person name="Eisen J.A."/>
            <person name="Markowitz V."/>
            <person name="Hugenholtz P."/>
            <person name="Kyrpides N.C."/>
            <person name="Klenk H.P."/>
            <person name="Han C."/>
        </authorList>
    </citation>
    <scope>NUCLEOTIDE SEQUENCE [LARGE SCALE GENOMIC DNA]</scope>
    <source>
        <strain evidence="2">ATCC 49208 / DSM 771 / VKM B-1644</strain>
    </source>
</reference>
<evidence type="ECO:0000313" key="1">
    <source>
        <dbReference type="EMBL" id="ACV63038.1"/>
    </source>
</evidence>
<sequence>MAPTINSMVLCYGLGGSNSEDLVAPPPRNIQVLTVIIFKHKWDNFKYLISYHCY</sequence>
<gene>
    <name evidence="1" type="ordered locus">Dtox_2221</name>
</gene>
<dbReference type="AlphaFoldDB" id="C8VZR0"/>
<dbReference type="KEGG" id="dae:Dtox_2221"/>
<dbReference type="Proteomes" id="UP000002217">
    <property type="component" value="Chromosome"/>
</dbReference>
<dbReference type="EMBL" id="CP001720">
    <property type="protein sequence ID" value="ACV63038.1"/>
    <property type="molecule type" value="Genomic_DNA"/>
</dbReference>
<evidence type="ECO:0000313" key="2">
    <source>
        <dbReference type="Proteomes" id="UP000002217"/>
    </source>
</evidence>
<name>C8VZR0_DESAS</name>
<accession>C8VZR0</accession>
<keyword evidence="2" id="KW-1185">Reference proteome</keyword>
<organism evidence="1 2">
    <name type="scientific">Desulfofarcimen acetoxidans (strain ATCC 49208 / DSM 771 / KCTC 5769 / VKM B-1644 / 5575)</name>
    <name type="common">Desulfotomaculum acetoxidans</name>
    <dbReference type="NCBI Taxonomy" id="485916"/>
    <lineage>
        <taxon>Bacteria</taxon>
        <taxon>Bacillati</taxon>
        <taxon>Bacillota</taxon>
        <taxon>Clostridia</taxon>
        <taxon>Eubacteriales</taxon>
        <taxon>Peptococcaceae</taxon>
        <taxon>Desulfofarcimen</taxon>
    </lineage>
</organism>